<dbReference type="EMBL" id="CP121106">
    <property type="protein sequence ID" value="WFL78715.1"/>
    <property type="molecule type" value="Genomic_DNA"/>
</dbReference>
<sequence>MNDTEENAIVYSFGIGEDISFDLAAIEAFRCRIHGFDPTPRCRTWIEQQSLSENFIFHPVGLAGEEGEIEFFAPENDAHVSYSAQPAPKSNVALKIVAPVKRLDDLIAENGSGPPQILKMDIEGFEYDVIEDILRGEFRPRQWLVEFHHRMYGIPTERTINAVSRIREAGYKLFYVSPGGHEYGFVYMPEGAHENQ</sequence>
<dbReference type="NCBIfam" id="TIGR01444">
    <property type="entry name" value="fkbM_fam"/>
    <property type="match status" value="1"/>
</dbReference>
<dbReference type="Pfam" id="PF05050">
    <property type="entry name" value="Methyltransf_21"/>
    <property type="match status" value="1"/>
</dbReference>
<organism evidence="2 3">
    <name type="scientific">Altererythrobacter arenosus</name>
    <dbReference type="NCBI Taxonomy" id="3032592"/>
    <lineage>
        <taxon>Bacteria</taxon>
        <taxon>Pseudomonadati</taxon>
        <taxon>Pseudomonadota</taxon>
        <taxon>Alphaproteobacteria</taxon>
        <taxon>Sphingomonadales</taxon>
        <taxon>Erythrobacteraceae</taxon>
        <taxon>Altererythrobacter</taxon>
    </lineage>
</organism>
<dbReference type="RefSeq" id="WP_278017405.1">
    <property type="nucleotide sequence ID" value="NZ_CP121106.1"/>
</dbReference>
<proteinExistence type="predicted"/>
<name>A0ABY8FWW0_9SPHN</name>
<evidence type="ECO:0000313" key="3">
    <source>
        <dbReference type="Proteomes" id="UP001215827"/>
    </source>
</evidence>
<dbReference type="InterPro" id="IPR026913">
    <property type="entry name" value="METTL24"/>
</dbReference>
<dbReference type="Proteomes" id="UP001215827">
    <property type="component" value="Chromosome"/>
</dbReference>
<dbReference type="GO" id="GO:0032259">
    <property type="term" value="P:methylation"/>
    <property type="evidence" value="ECO:0007669"/>
    <property type="project" value="UniProtKB-KW"/>
</dbReference>
<dbReference type="SUPFAM" id="SSF53335">
    <property type="entry name" value="S-adenosyl-L-methionine-dependent methyltransferases"/>
    <property type="match status" value="1"/>
</dbReference>
<dbReference type="InterPro" id="IPR029063">
    <property type="entry name" value="SAM-dependent_MTases_sf"/>
</dbReference>
<evidence type="ECO:0000259" key="1">
    <source>
        <dbReference type="Pfam" id="PF05050"/>
    </source>
</evidence>
<keyword evidence="2" id="KW-0489">Methyltransferase</keyword>
<dbReference type="Gene3D" id="3.40.50.150">
    <property type="entry name" value="Vaccinia Virus protein VP39"/>
    <property type="match status" value="1"/>
</dbReference>
<dbReference type="InterPro" id="IPR006342">
    <property type="entry name" value="FkbM_mtfrase"/>
</dbReference>
<gene>
    <name evidence="2" type="ORF">P7228_06535</name>
</gene>
<accession>A0ABY8FWW0</accession>
<keyword evidence="3" id="KW-1185">Reference proteome</keyword>
<feature type="domain" description="Methyltransferase FkbM" evidence="1">
    <location>
        <begin position="28"/>
        <end position="173"/>
    </location>
</feature>
<keyword evidence="2" id="KW-0808">Transferase</keyword>
<protein>
    <submittedName>
        <fullName evidence="2">FkbM family methyltransferase</fullName>
    </submittedName>
</protein>
<dbReference type="PANTHER" id="PTHR32026">
    <property type="entry name" value="METHYLTRANSFERASE-LIKE PROTEIN 24"/>
    <property type="match status" value="1"/>
</dbReference>
<evidence type="ECO:0000313" key="2">
    <source>
        <dbReference type="EMBL" id="WFL78715.1"/>
    </source>
</evidence>
<reference evidence="2 3" key="1">
    <citation type="submission" date="2023-03" db="EMBL/GenBank/DDBJ databases">
        <title>Altererythrobacter sp. CAU 1644 isolated from sand.</title>
        <authorList>
            <person name="Kim W."/>
        </authorList>
    </citation>
    <scope>NUCLEOTIDE SEQUENCE [LARGE SCALE GENOMIC DNA]</scope>
    <source>
        <strain evidence="2 3">CAU 1644</strain>
    </source>
</reference>
<dbReference type="GO" id="GO:0008168">
    <property type="term" value="F:methyltransferase activity"/>
    <property type="evidence" value="ECO:0007669"/>
    <property type="project" value="UniProtKB-KW"/>
</dbReference>